<keyword evidence="2" id="KW-1185">Reference proteome</keyword>
<comment type="caution">
    <text evidence="1">The sequence shown here is derived from an EMBL/GenBank/DDBJ whole genome shotgun (WGS) entry which is preliminary data.</text>
</comment>
<dbReference type="AlphaFoldDB" id="A0AAV4QYM1"/>
<proteinExistence type="predicted"/>
<accession>A0AAV4QYM1</accession>
<evidence type="ECO:0000313" key="1">
    <source>
        <dbReference type="EMBL" id="GIY13220.1"/>
    </source>
</evidence>
<organism evidence="1 2">
    <name type="scientific">Caerostris extrusa</name>
    <name type="common">Bark spider</name>
    <name type="synonym">Caerostris bankana</name>
    <dbReference type="NCBI Taxonomy" id="172846"/>
    <lineage>
        <taxon>Eukaryota</taxon>
        <taxon>Metazoa</taxon>
        <taxon>Ecdysozoa</taxon>
        <taxon>Arthropoda</taxon>
        <taxon>Chelicerata</taxon>
        <taxon>Arachnida</taxon>
        <taxon>Araneae</taxon>
        <taxon>Araneomorphae</taxon>
        <taxon>Entelegynae</taxon>
        <taxon>Araneoidea</taxon>
        <taxon>Araneidae</taxon>
        <taxon>Caerostris</taxon>
    </lineage>
</organism>
<name>A0AAV4QYM1_CAEEX</name>
<dbReference type="EMBL" id="BPLR01006907">
    <property type="protein sequence ID" value="GIY13220.1"/>
    <property type="molecule type" value="Genomic_DNA"/>
</dbReference>
<dbReference type="Proteomes" id="UP001054945">
    <property type="component" value="Unassembled WGS sequence"/>
</dbReference>
<gene>
    <name evidence="1" type="ORF">CEXT_234211</name>
</gene>
<evidence type="ECO:0000313" key="2">
    <source>
        <dbReference type="Proteomes" id="UP001054945"/>
    </source>
</evidence>
<protein>
    <submittedName>
        <fullName evidence="1">Uncharacterized protein</fullName>
    </submittedName>
</protein>
<reference evidence="1 2" key="1">
    <citation type="submission" date="2021-06" db="EMBL/GenBank/DDBJ databases">
        <title>Caerostris extrusa draft genome.</title>
        <authorList>
            <person name="Kono N."/>
            <person name="Arakawa K."/>
        </authorList>
    </citation>
    <scope>NUCLEOTIDE SEQUENCE [LARGE SCALE GENOMIC DNA]</scope>
</reference>
<sequence length="176" mass="19605">MASSTLNLVCMNRDFFYGFQAIHSVGQTQSMPSFKCAGTFDPARGKRGLAHPRDQFSGRGQWVRRFCGRFLLASPSSLRSLGATASHTRTVFLKYQVIVVCEGVVVFIGSPPKMSNSKKNDSSMGCPEWQRSLSAHLLEAEQSPLRRRGLDTYLRAIPVLQRNTHFRHCIAAAALR</sequence>